<dbReference type="SUPFAM" id="SSF53850">
    <property type="entry name" value="Periplasmic binding protein-like II"/>
    <property type="match status" value="1"/>
</dbReference>
<comment type="caution">
    <text evidence="6">The sequence shown here is derived from an EMBL/GenBank/DDBJ whole genome shotgun (WGS) entry which is preliminary data.</text>
</comment>
<organism evidence="6 7">
    <name type="scientific">Marinobacterium aestuariivivens</name>
    <dbReference type="NCBI Taxonomy" id="1698799"/>
    <lineage>
        <taxon>Bacteria</taxon>
        <taxon>Pseudomonadati</taxon>
        <taxon>Pseudomonadota</taxon>
        <taxon>Gammaproteobacteria</taxon>
        <taxon>Oceanospirillales</taxon>
        <taxon>Oceanospirillaceae</taxon>
        <taxon>Marinobacterium</taxon>
    </lineage>
</organism>
<feature type="domain" description="HTH lysR-type" evidence="5">
    <location>
        <begin position="6"/>
        <end position="63"/>
    </location>
</feature>
<dbReference type="CDD" id="cd08417">
    <property type="entry name" value="PBP2_Nitroaromatics_like"/>
    <property type="match status" value="1"/>
</dbReference>
<dbReference type="InterPro" id="IPR050389">
    <property type="entry name" value="LysR-type_TF"/>
</dbReference>
<keyword evidence="3" id="KW-0238">DNA-binding</keyword>
<dbReference type="InterPro" id="IPR036390">
    <property type="entry name" value="WH_DNA-bd_sf"/>
</dbReference>
<accession>A0ABW2A5E7</accession>
<sequence length="326" mass="36657">MELSRVNLNLLPALYQLLRTRSVSQAARALHVTQPAMSRSLAQLRELLGDPLLVRVGNEMQLTPRGEALTGQLPPLLLQIESFLVPSQFDPSLFTGRFNIAITDYISEHILPPLVERLYRCAPGLQLHFHLWEPTMITELREGRLDLAACILDALYDDIHGREIGQDDYACLLRAGHPLLAKEALDLDDYTAADHISISGGGDKNRPLDSALAAQGRHRSIHITVPFFHSALAFCASSDCLLTLPTHMARNLRELHNLEQRPLPFEVPRVQYSLIWHQRQQHDAAHRYLRNHFYDVLKASPSPGQVITLAYNLHQHSGLGLKQSTP</sequence>
<keyword evidence="4" id="KW-0804">Transcription</keyword>
<protein>
    <submittedName>
        <fullName evidence="6">LysR family transcriptional regulator</fullName>
    </submittedName>
</protein>
<dbReference type="RefSeq" id="WP_379911034.1">
    <property type="nucleotide sequence ID" value="NZ_JBHSWE010000001.1"/>
</dbReference>
<dbReference type="Gene3D" id="3.40.190.10">
    <property type="entry name" value="Periplasmic binding protein-like II"/>
    <property type="match status" value="2"/>
</dbReference>
<evidence type="ECO:0000313" key="7">
    <source>
        <dbReference type="Proteomes" id="UP001596422"/>
    </source>
</evidence>
<evidence type="ECO:0000313" key="6">
    <source>
        <dbReference type="EMBL" id="MFC6672603.1"/>
    </source>
</evidence>
<evidence type="ECO:0000256" key="3">
    <source>
        <dbReference type="ARBA" id="ARBA00023125"/>
    </source>
</evidence>
<proteinExistence type="inferred from homology"/>
<dbReference type="InterPro" id="IPR037402">
    <property type="entry name" value="YidZ_PBP2"/>
</dbReference>
<dbReference type="SUPFAM" id="SSF46785">
    <property type="entry name" value="Winged helix' DNA-binding domain"/>
    <property type="match status" value="1"/>
</dbReference>
<dbReference type="PROSITE" id="PS50931">
    <property type="entry name" value="HTH_LYSR"/>
    <property type="match status" value="1"/>
</dbReference>
<dbReference type="PANTHER" id="PTHR30118:SF15">
    <property type="entry name" value="TRANSCRIPTIONAL REGULATORY PROTEIN"/>
    <property type="match status" value="1"/>
</dbReference>
<gene>
    <name evidence="6" type="ORF">ACFQDL_22915</name>
</gene>
<keyword evidence="7" id="KW-1185">Reference proteome</keyword>
<dbReference type="PRINTS" id="PR00039">
    <property type="entry name" value="HTHLYSR"/>
</dbReference>
<reference evidence="7" key="1">
    <citation type="journal article" date="2019" name="Int. J. Syst. Evol. Microbiol.">
        <title>The Global Catalogue of Microorganisms (GCM) 10K type strain sequencing project: providing services to taxonomists for standard genome sequencing and annotation.</title>
        <authorList>
            <consortium name="The Broad Institute Genomics Platform"/>
            <consortium name="The Broad Institute Genome Sequencing Center for Infectious Disease"/>
            <person name="Wu L."/>
            <person name="Ma J."/>
        </authorList>
    </citation>
    <scope>NUCLEOTIDE SEQUENCE [LARGE SCALE GENOMIC DNA]</scope>
    <source>
        <strain evidence="7">NBRC 111756</strain>
    </source>
</reference>
<dbReference type="InterPro" id="IPR036388">
    <property type="entry name" value="WH-like_DNA-bd_sf"/>
</dbReference>
<evidence type="ECO:0000256" key="2">
    <source>
        <dbReference type="ARBA" id="ARBA00023015"/>
    </source>
</evidence>
<comment type="similarity">
    <text evidence="1">Belongs to the LysR transcriptional regulatory family.</text>
</comment>
<name>A0ABW2A5E7_9GAMM</name>
<evidence type="ECO:0000256" key="4">
    <source>
        <dbReference type="ARBA" id="ARBA00023163"/>
    </source>
</evidence>
<keyword evidence="2" id="KW-0805">Transcription regulation</keyword>
<dbReference type="EMBL" id="JBHSWE010000001">
    <property type="protein sequence ID" value="MFC6672603.1"/>
    <property type="molecule type" value="Genomic_DNA"/>
</dbReference>
<dbReference type="InterPro" id="IPR005119">
    <property type="entry name" value="LysR_subst-bd"/>
</dbReference>
<dbReference type="InterPro" id="IPR000847">
    <property type="entry name" value="LysR_HTH_N"/>
</dbReference>
<evidence type="ECO:0000259" key="5">
    <source>
        <dbReference type="PROSITE" id="PS50931"/>
    </source>
</evidence>
<dbReference type="PANTHER" id="PTHR30118">
    <property type="entry name" value="HTH-TYPE TRANSCRIPTIONAL REGULATOR LEUO-RELATED"/>
    <property type="match status" value="1"/>
</dbReference>
<dbReference type="Pfam" id="PF03466">
    <property type="entry name" value="LysR_substrate"/>
    <property type="match status" value="1"/>
</dbReference>
<dbReference type="Proteomes" id="UP001596422">
    <property type="component" value="Unassembled WGS sequence"/>
</dbReference>
<evidence type="ECO:0000256" key="1">
    <source>
        <dbReference type="ARBA" id="ARBA00009437"/>
    </source>
</evidence>
<dbReference type="Pfam" id="PF00126">
    <property type="entry name" value="HTH_1"/>
    <property type="match status" value="1"/>
</dbReference>
<dbReference type="Gene3D" id="1.10.10.10">
    <property type="entry name" value="Winged helix-like DNA-binding domain superfamily/Winged helix DNA-binding domain"/>
    <property type="match status" value="1"/>
</dbReference>